<dbReference type="GO" id="GO:0030288">
    <property type="term" value="C:outer membrane-bounded periplasmic space"/>
    <property type="evidence" value="ECO:0007669"/>
    <property type="project" value="UniProtKB-ARBA"/>
</dbReference>
<dbReference type="AlphaFoldDB" id="A0A4R6X4N8"/>
<dbReference type="CDD" id="cd08490">
    <property type="entry name" value="PBP2_NikA_DppA_OppA_like_3"/>
    <property type="match status" value="1"/>
</dbReference>
<accession>A0A4R6X4N8</accession>
<evidence type="ECO:0000313" key="4">
    <source>
        <dbReference type="Proteomes" id="UP000295729"/>
    </source>
</evidence>
<organism evidence="3 4">
    <name type="scientific">Marinomonas communis</name>
    <dbReference type="NCBI Taxonomy" id="28254"/>
    <lineage>
        <taxon>Bacteria</taxon>
        <taxon>Pseudomonadati</taxon>
        <taxon>Pseudomonadota</taxon>
        <taxon>Gammaproteobacteria</taxon>
        <taxon>Oceanospirillales</taxon>
        <taxon>Oceanospirillaceae</taxon>
        <taxon>Marinomonas</taxon>
    </lineage>
</organism>
<dbReference type="GO" id="GO:1904680">
    <property type="term" value="F:peptide transmembrane transporter activity"/>
    <property type="evidence" value="ECO:0007669"/>
    <property type="project" value="TreeGrafter"/>
</dbReference>
<feature type="signal peptide" evidence="1">
    <location>
        <begin position="1"/>
        <end position="24"/>
    </location>
</feature>
<proteinExistence type="predicted"/>
<dbReference type="GO" id="GO:0043190">
    <property type="term" value="C:ATP-binding cassette (ABC) transporter complex"/>
    <property type="evidence" value="ECO:0007669"/>
    <property type="project" value="InterPro"/>
</dbReference>
<protein>
    <submittedName>
        <fullName evidence="3">Peptide/nickel transport system substrate-binding protein</fullName>
    </submittedName>
</protein>
<reference evidence="3 4" key="1">
    <citation type="submission" date="2019-03" db="EMBL/GenBank/DDBJ databases">
        <title>Genomic Encyclopedia of Type Strains, Phase IV (KMG-IV): sequencing the most valuable type-strain genomes for metagenomic binning, comparative biology and taxonomic classification.</title>
        <authorList>
            <person name="Goeker M."/>
        </authorList>
    </citation>
    <scope>NUCLEOTIDE SEQUENCE [LARGE SCALE GENOMIC DNA]</scope>
    <source>
        <strain evidence="3 4">DSM 5604</strain>
    </source>
</reference>
<evidence type="ECO:0000256" key="1">
    <source>
        <dbReference type="SAM" id="SignalP"/>
    </source>
</evidence>
<dbReference type="PANTHER" id="PTHR30290">
    <property type="entry name" value="PERIPLASMIC BINDING COMPONENT OF ABC TRANSPORTER"/>
    <property type="match status" value="1"/>
</dbReference>
<keyword evidence="4" id="KW-1185">Reference proteome</keyword>
<feature type="domain" description="Solute-binding protein family 5" evidence="2">
    <location>
        <begin position="71"/>
        <end position="405"/>
    </location>
</feature>
<dbReference type="InterPro" id="IPR039424">
    <property type="entry name" value="SBP_5"/>
</dbReference>
<dbReference type="SUPFAM" id="SSF53850">
    <property type="entry name" value="Periplasmic binding protein-like II"/>
    <property type="match status" value="1"/>
</dbReference>
<dbReference type="GO" id="GO:0015833">
    <property type="term" value="P:peptide transport"/>
    <property type="evidence" value="ECO:0007669"/>
    <property type="project" value="TreeGrafter"/>
</dbReference>
<evidence type="ECO:0000313" key="3">
    <source>
        <dbReference type="EMBL" id="TDR13932.1"/>
    </source>
</evidence>
<dbReference type="InterPro" id="IPR000914">
    <property type="entry name" value="SBP_5_dom"/>
</dbReference>
<dbReference type="Pfam" id="PF00496">
    <property type="entry name" value="SBP_bac_5"/>
    <property type="match status" value="1"/>
</dbReference>
<dbReference type="Gene3D" id="3.10.105.10">
    <property type="entry name" value="Dipeptide-binding Protein, Domain 3"/>
    <property type="match status" value="1"/>
</dbReference>
<dbReference type="OrthoDB" id="9801912at2"/>
<dbReference type="RefSeq" id="WP_133561157.1">
    <property type="nucleotide sequence ID" value="NZ_SNZA01000002.1"/>
</dbReference>
<dbReference type="EMBL" id="SNZA01000002">
    <property type="protein sequence ID" value="TDR13932.1"/>
    <property type="molecule type" value="Genomic_DNA"/>
</dbReference>
<dbReference type="PANTHER" id="PTHR30290:SF83">
    <property type="entry name" value="ABC TRANSPORTER SUBSTRATE-BINDING PROTEIN"/>
    <property type="match status" value="1"/>
</dbReference>
<feature type="chain" id="PRO_5020560290" evidence="1">
    <location>
        <begin position="25"/>
        <end position="512"/>
    </location>
</feature>
<evidence type="ECO:0000259" key="2">
    <source>
        <dbReference type="Pfam" id="PF00496"/>
    </source>
</evidence>
<name>A0A4R6X4N8_9GAMM</name>
<comment type="caution">
    <text evidence="3">The sequence shown here is derived from an EMBL/GenBank/DDBJ whole genome shotgun (WGS) entry which is preliminary data.</text>
</comment>
<dbReference type="InterPro" id="IPR030678">
    <property type="entry name" value="Peptide/Ni-bd"/>
</dbReference>
<dbReference type="Proteomes" id="UP000295729">
    <property type="component" value="Unassembled WGS sequence"/>
</dbReference>
<keyword evidence="1" id="KW-0732">Signal</keyword>
<dbReference type="PIRSF" id="PIRSF002741">
    <property type="entry name" value="MppA"/>
    <property type="match status" value="1"/>
</dbReference>
<dbReference type="Gene3D" id="3.40.190.10">
    <property type="entry name" value="Periplasmic binding protein-like II"/>
    <property type="match status" value="1"/>
</dbReference>
<sequence length="512" mass="56448">MRSLNARKLGLLSLVTFTALNLNAAPTESNTVKINAAFEFSSIDPSRSGYVFTRMQVLETLLNVDEKGALTAGLASDWEILEQGKRWRLTLRDDVVFHNDTLMTAASVVAALNIAKEKPGAWQGVPVQAIKAVNDHQIDIELTQAYQPLGAILANYASSILAPEAYGQDNVATQLIGTGPFSVYEVNVPHRLVVEKFDQYWGQKAQIEYARYLTGHRAEARVLQARSGQADIVFGLDPAAVPTLKRLPNLEIVRSDLPRTLVVKVNAGQKFLDTVEARQALSYALNRQGIAMAVLRSPESATAQILPPYMSDWYVANSDMSQNLEKANALLAGLGWQKNSDGWLEKAGQLFEIDMITYADRPELTTVATAIQDQWKQVGVKLNVNITNSSAIPAGHADDSLDTALIARNYGSIASPLGTLIKDMGQAKGGDWGTMNWSNSYVQSTLTELLSETDASVFTQKAQRIAQAIYDEKPLIPVAYYVQQTAVNKRLEGFRFDPYERSFFLNELTWVK</sequence>
<gene>
    <name evidence="3" type="ORF">C8D85_1465</name>
</gene>